<name>A0A9W5UZ90_BACCE</name>
<evidence type="ECO:0000313" key="3">
    <source>
        <dbReference type="Proteomes" id="UP000014018"/>
    </source>
</evidence>
<dbReference type="EMBL" id="AHFB01000178">
    <property type="protein sequence ID" value="EOO24185.1"/>
    <property type="molecule type" value="Genomic_DNA"/>
</dbReference>
<proteinExistence type="predicted"/>
<dbReference type="AlphaFoldDB" id="A0A9W5UZ90"/>
<reference evidence="2 3" key="1">
    <citation type="submission" date="2012-12" db="EMBL/GenBank/DDBJ databases">
        <title>The Genome Sequence of Bacillus cereus VD133.</title>
        <authorList>
            <consortium name="The Broad Institute Genome Sequencing Platform"/>
            <consortium name="The Broad Institute Genome Sequencing Center for Infectious Disease"/>
            <person name="Feldgarden M."/>
            <person name="Van der Auwera G.A."/>
            <person name="Mahillon J."/>
            <person name="Duprez V."/>
            <person name="Timmery S."/>
            <person name="Mattelet C."/>
            <person name="Dierick K."/>
            <person name="Sun M."/>
            <person name="Yu Z."/>
            <person name="Zhu L."/>
            <person name="Hu X."/>
            <person name="Shank E.B."/>
            <person name="Swiecicka I."/>
            <person name="Hansen B.M."/>
            <person name="Andrup L."/>
            <person name="Walker B."/>
            <person name="Young S.K."/>
            <person name="Zeng Q."/>
            <person name="Gargeya S."/>
            <person name="Fitzgerald M."/>
            <person name="Haas B."/>
            <person name="Abouelleil A."/>
            <person name="Alvarado L."/>
            <person name="Arachchi H.M."/>
            <person name="Berlin A.M."/>
            <person name="Chapman S.B."/>
            <person name="Dewar J."/>
            <person name="Goldberg J."/>
            <person name="Griggs A."/>
            <person name="Gujja S."/>
            <person name="Hansen M."/>
            <person name="Howarth C."/>
            <person name="Imamovic A."/>
            <person name="Larimer J."/>
            <person name="McCowan C."/>
            <person name="Murphy C."/>
            <person name="Neiman D."/>
            <person name="Pearson M."/>
            <person name="Priest M."/>
            <person name="Roberts A."/>
            <person name="Saif S."/>
            <person name="Shea T."/>
            <person name="Sisk P."/>
            <person name="Sykes S."/>
            <person name="Wortman J."/>
            <person name="Nusbaum C."/>
            <person name="Birren B."/>
        </authorList>
    </citation>
    <scope>NUCLEOTIDE SEQUENCE [LARGE SCALE GENOMIC DNA]</scope>
    <source>
        <strain evidence="2 3">VD133</strain>
    </source>
</reference>
<evidence type="ECO:0000313" key="2">
    <source>
        <dbReference type="EMBL" id="EOO24185.1"/>
    </source>
</evidence>
<accession>A0A9W5UZ90</accession>
<gene>
    <name evidence="2" type="ORF">IIU_06820</name>
</gene>
<feature type="region of interest" description="Disordered" evidence="1">
    <location>
        <begin position="91"/>
        <end position="161"/>
    </location>
</feature>
<sequence>MKKRPEQYGWKLKKIEDEGFWKWYEAQDNINDSLIALVHFFTKEYGIRDVKDFDIQEQMHRSRFLKEEFYHDLKMIKDLVKENKTHISNNSYDILEKKREVTTENTSEINESQSSKKEVPQSNLNEHSPTDKDQNKQDDKNSNELKKENDIFEGVDQNSLF</sequence>
<dbReference type="Proteomes" id="UP000014018">
    <property type="component" value="Unassembled WGS sequence"/>
</dbReference>
<protein>
    <submittedName>
        <fullName evidence="2">Uncharacterized protein</fullName>
    </submittedName>
</protein>
<feature type="compositionally biased region" description="Basic and acidic residues" evidence="1">
    <location>
        <begin position="128"/>
        <end position="150"/>
    </location>
</feature>
<comment type="caution">
    <text evidence="2">The sequence shown here is derived from an EMBL/GenBank/DDBJ whole genome shotgun (WGS) entry which is preliminary data.</text>
</comment>
<evidence type="ECO:0000256" key="1">
    <source>
        <dbReference type="SAM" id="MobiDB-lite"/>
    </source>
</evidence>
<organism evidence="2 3">
    <name type="scientific">Bacillus cereus VD133</name>
    <dbReference type="NCBI Taxonomy" id="1053233"/>
    <lineage>
        <taxon>Bacteria</taxon>
        <taxon>Bacillati</taxon>
        <taxon>Bacillota</taxon>
        <taxon>Bacilli</taxon>
        <taxon>Bacillales</taxon>
        <taxon>Bacillaceae</taxon>
        <taxon>Bacillus</taxon>
        <taxon>Bacillus cereus group</taxon>
    </lineage>
</organism>
<feature type="compositionally biased region" description="Polar residues" evidence="1">
    <location>
        <begin position="103"/>
        <end position="113"/>
    </location>
</feature>